<dbReference type="RefSeq" id="WP_201954982.1">
    <property type="nucleotide sequence ID" value="NZ_JAERRJ010000014.1"/>
</dbReference>
<keyword evidence="1" id="KW-0812">Transmembrane</keyword>
<keyword evidence="3" id="KW-1185">Reference proteome</keyword>
<keyword evidence="1" id="KW-1133">Transmembrane helix</keyword>
<organism evidence="2 3">
    <name type="scientific">Nocardia acididurans</name>
    <dbReference type="NCBI Taxonomy" id="2802282"/>
    <lineage>
        <taxon>Bacteria</taxon>
        <taxon>Bacillati</taxon>
        <taxon>Actinomycetota</taxon>
        <taxon>Actinomycetes</taxon>
        <taxon>Mycobacteriales</taxon>
        <taxon>Nocardiaceae</taxon>
        <taxon>Nocardia</taxon>
    </lineage>
</organism>
<evidence type="ECO:0000313" key="3">
    <source>
        <dbReference type="Proteomes" id="UP000602198"/>
    </source>
</evidence>
<feature type="transmembrane region" description="Helical" evidence="1">
    <location>
        <begin position="112"/>
        <end position="134"/>
    </location>
</feature>
<evidence type="ECO:0000313" key="2">
    <source>
        <dbReference type="EMBL" id="MBL1079109.1"/>
    </source>
</evidence>
<feature type="transmembrane region" description="Helical" evidence="1">
    <location>
        <begin position="21"/>
        <end position="41"/>
    </location>
</feature>
<dbReference type="EMBL" id="JAERRJ010000014">
    <property type="protein sequence ID" value="MBL1079109.1"/>
    <property type="molecule type" value="Genomic_DNA"/>
</dbReference>
<feature type="transmembrane region" description="Helical" evidence="1">
    <location>
        <begin position="53"/>
        <end position="73"/>
    </location>
</feature>
<reference evidence="2 3" key="1">
    <citation type="submission" date="2021-01" db="EMBL/GenBank/DDBJ databases">
        <title>WGS of actinomycetes isolated from Thailand.</title>
        <authorList>
            <person name="Thawai C."/>
        </authorList>
    </citation>
    <scope>NUCLEOTIDE SEQUENCE [LARGE SCALE GENOMIC DNA]</scope>
    <source>
        <strain evidence="2 3">LPG 2</strain>
    </source>
</reference>
<evidence type="ECO:0000256" key="1">
    <source>
        <dbReference type="SAM" id="Phobius"/>
    </source>
</evidence>
<sequence length="138" mass="14726">MTATATTPASRRILGMTPLRFVYEADAILTFTSGLLITVLAGVLDGPLGLDTWVLLATGIFFMVYAVGVFVVATRPEFPRRPAAVIAGLNAFWTVDSLITLAAGWLEPTTLGAAGIIFIAAFTATVSALQFYLLRTER</sequence>
<evidence type="ECO:0008006" key="4">
    <source>
        <dbReference type="Google" id="ProtNLM"/>
    </source>
</evidence>
<gene>
    <name evidence="2" type="ORF">JK358_32365</name>
</gene>
<feature type="transmembrane region" description="Helical" evidence="1">
    <location>
        <begin position="85"/>
        <end position="106"/>
    </location>
</feature>
<name>A0ABS1MEW2_9NOCA</name>
<proteinExistence type="predicted"/>
<comment type="caution">
    <text evidence="2">The sequence shown here is derived from an EMBL/GenBank/DDBJ whole genome shotgun (WGS) entry which is preliminary data.</text>
</comment>
<keyword evidence="1" id="KW-0472">Membrane</keyword>
<dbReference type="Proteomes" id="UP000602198">
    <property type="component" value="Unassembled WGS sequence"/>
</dbReference>
<protein>
    <recommendedName>
        <fullName evidence="4">Integral membrane protein</fullName>
    </recommendedName>
</protein>
<accession>A0ABS1MEW2</accession>